<accession>A0ABT8F4U5</accession>
<name>A0ABT8F4U5_9BACT</name>
<dbReference type="Proteomes" id="UP001168552">
    <property type="component" value="Unassembled WGS sequence"/>
</dbReference>
<dbReference type="RefSeq" id="WP_320004008.1">
    <property type="nucleotide sequence ID" value="NZ_JAUHJS010000004.1"/>
</dbReference>
<dbReference type="EMBL" id="JAUHJS010000004">
    <property type="protein sequence ID" value="MDN4165475.1"/>
    <property type="molecule type" value="Genomic_DNA"/>
</dbReference>
<organism evidence="1 2">
    <name type="scientific">Shiella aurantiaca</name>
    <dbReference type="NCBI Taxonomy" id="3058365"/>
    <lineage>
        <taxon>Bacteria</taxon>
        <taxon>Pseudomonadati</taxon>
        <taxon>Bacteroidota</taxon>
        <taxon>Cytophagia</taxon>
        <taxon>Cytophagales</taxon>
        <taxon>Shiellaceae</taxon>
        <taxon>Shiella</taxon>
    </lineage>
</organism>
<protein>
    <submittedName>
        <fullName evidence="1">Uncharacterized protein</fullName>
    </submittedName>
</protein>
<proteinExistence type="predicted"/>
<reference evidence="1" key="1">
    <citation type="submission" date="2023-06" db="EMBL/GenBank/DDBJ databases">
        <title>Cytophagales bacterium Strain LB-30, isolated from soil.</title>
        <authorList>
            <person name="Liu B."/>
        </authorList>
    </citation>
    <scope>NUCLEOTIDE SEQUENCE</scope>
    <source>
        <strain evidence="1">LB-30</strain>
    </source>
</reference>
<sequence>MQKKLYIFGRLDFSLPKGILGYSKSQNIEIIQYDLFKKAGRTWSKKFRELSEKIEKKEV</sequence>
<keyword evidence="2" id="KW-1185">Reference proteome</keyword>
<evidence type="ECO:0000313" key="2">
    <source>
        <dbReference type="Proteomes" id="UP001168552"/>
    </source>
</evidence>
<comment type="caution">
    <text evidence="1">The sequence shown here is derived from an EMBL/GenBank/DDBJ whole genome shotgun (WGS) entry which is preliminary data.</text>
</comment>
<gene>
    <name evidence="1" type="ORF">QWY31_08185</name>
</gene>
<evidence type="ECO:0000313" key="1">
    <source>
        <dbReference type="EMBL" id="MDN4165475.1"/>
    </source>
</evidence>